<evidence type="ECO:0000256" key="5">
    <source>
        <dbReference type="ARBA" id="ARBA00022989"/>
    </source>
</evidence>
<feature type="transmembrane region" description="Helical" evidence="7">
    <location>
        <begin position="186"/>
        <end position="204"/>
    </location>
</feature>
<evidence type="ECO:0000256" key="4">
    <source>
        <dbReference type="ARBA" id="ARBA00022692"/>
    </source>
</evidence>
<comment type="subcellular location">
    <subcellularLocation>
        <location evidence="1">Cell membrane</location>
        <topology evidence="1">Multi-pass membrane protein</topology>
    </subcellularLocation>
</comment>
<dbReference type="PANTHER" id="PTHR33406:SF6">
    <property type="entry name" value="MEMBRANE PROTEIN YDGH-RELATED"/>
    <property type="match status" value="1"/>
</dbReference>
<dbReference type="EMBL" id="JAGIKX010000036">
    <property type="protein sequence ID" value="MBP2258776.1"/>
    <property type="molecule type" value="Genomic_DNA"/>
</dbReference>
<feature type="transmembrane region" description="Helical" evidence="7">
    <location>
        <begin position="596"/>
        <end position="617"/>
    </location>
</feature>
<feature type="transmembrane region" description="Helical" evidence="7">
    <location>
        <begin position="376"/>
        <end position="394"/>
    </location>
</feature>
<dbReference type="Gene3D" id="1.20.1640.10">
    <property type="entry name" value="Multidrug efflux transporter AcrB transmembrane domain"/>
    <property type="match status" value="2"/>
</dbReference>
<feature type="transmembrane region" description="Helical" evidence="7">
    <location>
        <begin position="661"/>
        <end position="692"/>
    </location>
</feature>
<evidence type="ECO:0000313" key="10">
    <source>
        <dbReference type="Proteomes" id="UP001519294"/>
    </source>
</evidence>
<keyword evidence="10" id="KW-1185">Reference proteome</keyword>
<evidence type="ECO:0000256" key="6">
    <source>
        <dbReference type="ARBA" id="ARBA00023136"/>
    </source>
</evidence>
<feature type="domain" description="SSD" evidence="8">
    <location>
        <begin position="564"/>
        <end position="690"/>
    </location>
</feature>
<evidence type="ECO:0000256" key="2">
    <source>
        <dbReference type="ARBA" id="ARBA00010157"/>
    </source>
</evidence>
<evidence type="ECO:0000313" key="9">
    <source>
        <dbReference type="EMBL" id="MBP2258776.1"/>
    </source>
</evidence>
<feature type="transmembrane region" description="Helical" evidence="7">
    <location>
        <begin position="20"/>
        <end position="39"/>
    </location>
</feature>
<dbReference type="InterPro" id="IPR000731">
    <property type="entry name" value="SSD"/>
</dbReference>
<protein>
    <submittedName>
        <fullName evidence="9">RND superfamily putative drug exporter</fullName>
    </submittedName>
</protein>
<feature type="transmembrane region" description="Helical" evidence="7">
    <location>
        <begin position="286"/>
        <end position="307"/>
    </location>
</feature>
<dbReference type="Pfam" id="PF03176">
    <property type="entry name" value="MMPL"/>
    <property type="match status" value="2"/>
</dbReference>
<keyword evidence="6 7" id="KW-0472">Membrane</keyword>
<feature type="transmembrane region" description="Helical" evidence="7">
    <location>
        <begin position="559"/>
        <end position="584"/>
    </location>
</feature>
<feature type="transmembrane region" description="Helical" evidence="7">
    <location>
        <begin position="629"/>
        <end position="655"/>
    </location>
</feature>
<comment type="similarity">
    <text evidence="2">Belongs to the resistance-nodulation-cell division (RND) (TC 2.A.6) family. MmpL subfamily.</text>
</comment>
<accession>A0ABS4SB94</accession>
<keyword evidence="3" id="KW-1003">Cell membrane</keyword>
<sequence>MRKTLHTLTDFISSKKGMWVTVGVWLALTIILAALAPSARDYEVSRLDPFPDDTQSVVAEQKMDHYFSENDGIPAILVFQAKEGKLPTTDVSEAIKHITEKNIHGLKQVVPLAKLPPKAQESFYSEDETTALIPVHFDASLDTGEISDSIDQIDDVMESNTTFKMEVTGPAGISADTKNLFSRADVVLILATVGIILVLLVVIYRSPALALIPLLAAGIVYMVVNQVLGLIGKAGVPMGSQSLSIMSILLFAALIDYSLFVFSRYREELKTHENKHEAMRYAMRGVGLPVLFSGGTVLVAMLVLFFANFGDSHNFAPLFSTTMFFVMIASVTLVPALFTIFGRKSFWPLIPKVGDKHVKTNSIWSKIGHFVSRKPIISVSVIGIFLLFSASNILHTHYEFDTLKSFPKDMPSRVGYEMLEEKFNPGDLAPTTVLLEADKELSEAKYTQFADILADQKHVENVQFNQISDHKKAVSYNVTFDANPYSNEAMDALEEIMRQSEAITKEASVEGSLYFTGETATAVDDRSVNNRDLKVIITLETLLIFTALIFLTKSIKMPIYMMGTILISYVAALGLGMFLVDLFFGIESINNRVPLYAFVFLVALGIDYNIMLVSRFMEERKHHPIRKAVEIAVSHTGGVISSAGVILAATFAVLTTQPIELLFVFGFIVAVGILMDTFLIRGILLPGLLVLFEKEKGKQTEVEQQ</sequence>
<evidence type="ECO:0000259" key="8">
    <source>
        <dbReference type="PROSITE" id="PS50156"/>
    </source>
</evidence>
<organism evidence="9 10">
    <name type="scientific">Virgibacillus alimentarius</name>
    <dbReference type="NCBI Taxonomy" id="698769"/>
    <lineage>
        <taxon>Bacteria</taxon>
        <taxon>Bacillati</taxon>
        <taxon>Bacillota</taxon>
        <taxon>Bacilli</taxon>
        <taxon>Bacillales</taxon>
        <taxon>Bacillaceae</taxon>
        <taxon>Virgibacillus</taxon>
    </lineage>
</organism>
<dbReference type="SUPFAM" id="SSF82866">
    <property type="entry name" value="Multidrug efflux transporter AcrB transmembrane domain"/>
    <property type="match status" value="2"/>
</dbReference>
<reference evidence="9 10" key="1">
    <citation type="submission" date="2021-03" db="EMBL/GenBank/DDBJ databases">
        <title>Genomic Encyclopedia of Type Strains, Phase IV (KMG-IV): sequencing the most valuable type-strain genomes for metagenomic binning, comparative biology and taxonomic classification.</title>
        <authorList>
            <person name="Goeker M."/>
        </authorList>
    </citation>
    <scope>NUCLEOTIDE SEQUENCE [LARGE SCALE GENOMIC DNA]</scope>
    <source>
        <strain evidence="9 10">DSM 25790</strain>
    </source>
</reference>
<dbReference type="InterPro" id="IPR050545">
    <property type="entry name" value="Mycobact_MmpL"/>
</dbReference>
<evidence type="ECO:0000256" key="7">
    <source>
        <dbReference type="SAM" id="Phobius"/>
    </source>
</evidence>
<proteinExistence type="inferred from homology"/>
<gene>
    <name evidence="9" type="ORF">J2Z81_002761</name>
</gene>
<keyword evidence="4 7" id="KW-0812">Transmembrane</keyword>
<keyword evidence="5 7" id="KW-1133">Transmembrane helix</keyword>
<feature type="transmembrane region" description="Helical" evidence="7">
    <location>
        <begin position="319"/>
        <end position="342"/>
    </location>
</feature>
<dbReference type="InterPro" id="IPR004869">
    <property type="entry name" value="MMPL_dom"/>
</dbReference>
<feature type="transmembrane region" description="Helical" evidence="7">
    <location>
        <begin position="533"/>
        <end position="552"/>
    </location>
</feature>
<feature type="transmembrane region" description="Helical" evidence="7">
    <location>
        <begin position="243"/>
        <end position="265"/>
    </location>
</feature>
<name>A0ABS4SB94_9BACI</name>
<comment type="caution">
    <text evidence="9">The sequence shown here is derived from an EMBL/GenBank/DDBJ whole genome shotgun (WGS) entry which is preliminary data.</text>
</comment>
<dbReference type="Proteomes" id="UP001519294">
    <property type="component" value="Unassembled WGS sequence"/>
</dbReference>
<dbReference type="RefSeq" id="WP_226371584.1">
    <property type="nucleotide sequence ID" value="NZ_JAGIKX010000036.1"/>
</dbReference>
<dbReference type="PANTHER" id="PTHR33406">
    <property type="entry name" value="MEMBRANE PROTEIN MJ1562-RELATED"/>
    <property type="match status" value="1"/>
</dbReference>
<evidence type="ECO:0000256" key="3">
    <source>
        <dbReference type="ARBA" id="ARBA00022475"/>
    </source>
</evidence>
<feature type="transmembrane region" description="Helical" evidence="7">
    <location>
        <begin position="211"/>
        <end position="231"/>
    </location>
</feature>
<dbReference type="PROSITE" id="PS50156">
    <property type="entry name" value="SSD"/>
    <property type="match status" value="1"/>
</dbReference>
<evidence type="ECO:0000256" key="1">
    <source>
        <dbReference type="ARBA" id="ARBA00004651"/>
    </source>
</evidence>